<evidence type="ECO:0000256" key="2">
    <source>
        <dbReference type="ARBA" id="ARBA00022519"/>
    </source>
</evidence>
<comment type="similarity">
    <text evidence="4">Belongs to the methyl-accepting chemotaxis (MCP) protein family.</text>
</comment>
<evidence type="ECO:0000313" key="11">
    <source>
        <dbReference type="Proteomes" id="UP001165652"/>
    </source>
</evidence>
<dbReference type="SMART" id="SM00283">
    <property type="entry name" value="MA"/>
    <property type="match status" value="1"/>
</dbReference>
<dbReference type="InterPro" id="IPR004090">
    <property type="entry name" value="Chemotax_Me-accpt_rcpt"/>
</dbReference>
<evidence type="ECO:0000256" key="3">
    <source>
        <dbReference type="ARBA" id="ARBA00023224"/>
    </source>
</evidence>
<feature type="domain" description="Methyl-accepting transducer" evidence="7">
    <location>
        <begin position="399"/>
        <end position="635"/>
    </location>
</feature>
<feature type="domain" description="T-SNARE coiled-coil homology" evidence="8">
    <location>
        <begin position="551"/>
        <end position="613"/>
    </location>
</feature>
<evidence type="ECO:0000256" key="6">
    <source>
        <dbReference type="SAM" id="Phobius"/>
    </source>
</evidence>
<dbReference type="Pfam" id="PF00672">
    <property type="entry name" value="HAMP"/>
    <property type="match status" value="1"/>
</dbReference>
<comment type="subcellular location">
    <subcellularLocation>
        <location evidence="1">Cell inner membrane</location>
        <topology evidence="1">Multi-pass membrane protein</topology>
    </subcellularLocation>
</comment>
<keyword evidence="11" id="KW-1185">Reference proteome</keyword>
<dbReference type="Gene3D" id="1.10.287.950">
    <property type="entry name" value="Methyl-accepting chemotaxis protein"/>
    <property type="match status" value="1"/>
</dbReference>
<name>A0ABT5J893_RHOTP</name>
<dbReference type="SMART" id="SM00304">
    <property type="entry name" value="HAMP"/>
    <property type="match status" value="2"/>
</dbReference>
<evidence type="ECO:0000259" key="9">
    <source>
        <dbReference type="PROSITE" id="PS50885"/>
    </source>
</evidence>
<keyword evidence="2" id="KW-1003">Cell membrane</keyword>
<feature type="domain" description="HAMP" evidence="9">
    <location>
        <begin position="304"/>
        <end position="357"/>
    </location>
</feature>
<evidence type="ECO:0000259" key="8">
    <source>
        <dbReference type="PROSITE" id="PS50192"/>
    </source>
</evidence>
<organism evidence="10 11">
    <name type="scientific">Rhodoplanes tepidamans</name>
    <name type="common">Rhodoplanes cryptolactis</name>
    <dbReference type="NCBI Taxonomy" id="200616"/>
    <lineage>
        <taxon>Bacteria</taxon>
        <taxon>Pseudomonadati</taxon>
        <taxon>Pseudomonadota</taxon>
        <taxon>Alphaproteobacteria</taxon>
        <taxon>Hyphomicrobiales</taxon>
        <taxon>Nitrobacteraceae</taxon>
        <taxon>Rhodoplanes</taxon>
    </lineage>
</organism>
<keyword evidence="3 5" id="KW-0807">Transducer</keyword>
<accession>A0ABT5J893</accession>
<evidence type="ECO:0000256" key="4">
    <source>
        <dbReference type="ARBA" id="ARBA00029447"/>
    </source>
</evidence>
<dbReference type="RefSeq" id="WP_272776643.1">
    <property type="nucleotide sequence ID" value="NZ_JAQQLI010000010.1"/>
</dbReference>
<reference evidence="10" key="1">
    <citation type="journal article" date="2023" name="Microbiol Resour">
        <title>Genome Sequences of Rhodoplanes serenus and Two Thermotolerant Strains, Rhodoplanes tepidamans and 'Rhodoplanes cryptolactis,' Further Refine the Genus.</title>
        <authorList>
            <person name="Rayyan A.A."/>
            <person name="Kyndt J.A."/>
        </authorList>
    </citation>
    <scope>NUCLEOTIDE SEQUENCE</scope>
    <source>
        <strain evidence="10">DSM 9987</strain>
    </source>
</reference>
<evidence type="ECO:0000313" key="10">
    <source>
        <dbReference type="EMBL" id="MDC7785798.1"/>
    </source>
</evidence>
<keyword evidence="6" id="KW-1133">Transmembrane helix</keyword>
<dbReference type="SMART" id="SM01358">
    <property type="entry name" value="HBM"/>
    <property type="match status" value="1"/>
</dbReference>
<dbReference type="PROSITE" id="PS50111">
    <property type="entry name" value="CHEMOTAXIS_TRANSDUC_2"/>
    <property type="match status" value="1"/>
</dbReference>
<feature type="transmembrane region" description="Helical" evidence="6">
    <location>
        <begin position="283"/>
        <end position="303"/>
    </location>
</feature>
<dbReference type="PANTHER" id="PTHR32089:SF112">
    <property type="entry name" value="LYSOZYME-LIKE PROTEIN-RELATED"/>
    <property type="match status" value="1"/>
</dbReference>
<sequence length="655" mass="69246">MTFRLRLTHKIAGLGALGIVGLFIVAGLYFAGNATQSQFRLAAEDARAIGRSADRLLVRLLDIRRAEKDFLLRKDEQYVRRHAELSRSIGDEIAALQTMTAAAGGTIRGDLEAVRTGFETYARHFADLAAARTALGLDENAGLEGRLRKSVHAIETRLRSLDEPRLTVTMLMMRRHEKDFMLRGDPRYGDEMKARATEFRSRLAASAVPETVRADLLAMLDAYQTDVLAWMAEAGRAAAAQKRVSEAFAGIEPRFDAIHRALDQARAASEGAETASRTETGRLMQIAIVVVTLGVGVIAFLIARAVSRPLSAMTSGMQRLAAGDFDVALPGLARADEIGDIARAVEVFKVEAQDRSRREAMAQAEQERAFAAERRADMVRLADRFEATVGGIIGTVSSAATELEATATTLTRTADTTQQMSATVSSASEEASTNVQAVAAATNEMSSSIGEISRQVQASSRIADEAVTQAAKTDARVNELSQAATRIGDVVEMITAIAEQTNLLALNATIEAARAGETGKGFAVVAAEVKALAGQTAKATGEISAQIAAMQAATRDSVSAIREISGTIGQIAEVASAIAAAVEEQGAATAEISRNIQQAAAGTTQVAATIIQVSRGAEETGAASGEVLTAAGQLALESSQLRTEVEKFLATVRAA</sequence>
<dbReference type="InterPro" id="IPR004089">
    <property type="entry name" value="MCPsignal_dom"/>
</dbReference>
<dbReference type="CDD" id="cd06225">
    <property type="entry name" value="HAMP"/>
    <property type="match status" value="1"/>
</dbReference>
<protein>
    <submittedName>
        <fullName evidence="10">Methyl-accepting chemotaxis protein</fullName>
    </submittedName>
</protein>
<keyword evidence="2" id="KW-0997">Cell inner membrane</keyword>
<dbReference type="PANTHER" id="PTHR32089">
    <property type="entry name" value="METHYL-ACCEPTING CHEMOTAXIS PROTEIN MCPB"/>
    <property type="match status" value="1"/>
</dbReference>
<keyword evidence="6" id="KW-0812">Transmembrane</keyword>
<feature type="transmembrane region" description="Helical" evidence="6">
    <location>
        <begin position="12"/>
        <end position="31"/>
    </location>
</feature>
<reference evidence="10" key="2">
    <citation type="submission" date="2023-02" db="EMBL/GenBank/DDBJ databases">
        <authorList>
            <person name="Rayyan A."/>
            <person name="Meyer T."/>
            <person name="Kyndt J.A."/>
        </authorList>
    </citation>
    <scope>NUCLEOTIDE SEQUENCE</scope>
    <source>
        <strain evidence="10">DSM 9987</strain>
    </source>
</reference>
<dbReference type="EMBL" id="JAQQLI010000010">
    <property type="protein sequence ID" value="MDC7785798.1"/>
    <property type="molecule type" value="Genomic_DNA"/>
</dbReference>
<evidence type="ECO:0000259" key="7">
    <source>
        <dbReference type="PROSITE" id="PS50111"/>
    </source>
</evidence>
<dbReference type="InterPro" id="IPR000727">
    <property type="entry name" value="T_SNARE_dom"/>
</dbReference>
<dbReference type="InterPro" id="IPR032255">
    <property type="entry name" value="HBM"/>
</dbReference>
<dbReference type="PROSITE" id="PS50192">
    <property type="entry name" value="T_SNARE"/>
    <property type="match status" value="1"/>
</dbReference>
<dbReference type="Gene3D" id="6.10.340.10">
    <property type="match status" value="1"/>
</dbReference>
<dbReference type="Pfam" id="PF00015">
    <property type="entry name" value="MCPsignal"/>
    <property type="match status" value="1"/>
</dbReference>
<gene>
    <name evidence="10" type="ORF">PQJ73_08910</name>
</gene>
<evidence type="ECO:0000256" key="5">
    <source>
        <dbReference type="PROSITE-ProRule" id="PRU00284"/>
    </source>
</evidence>
<proteinExistence type="inferred from homology"/>
<dbReference type="Proteomes" id="UP001165652">
    <property type="component" value="Unassembled WGS sequence"/>
</dbReference>
<comment type="caution">
    <text evidence="10">The sequence shown here is derived from an EMBL/GenBank/DDBJ whole genome shotgun (WGS) entry which is preliminary data.</text>
</comment>
<dbReference type="SUPFAM" id="SSF58104">
    <property type="entry name" value="Methyl-accepting chemotaxis protein (MCP) signaling domain"/>
    <property type="match status" value="1"/>
</dbReference>
<dbReference type="PROSITE" id="PS50885">
    <property type="entry name" value="HAMP"/>
    <property type="match status" value="1"/>
</dbReference>
<keyword evidence="6" id="KW-0472">Membrane</keyword>
<dbReference type="InterPro" id="IPR003660">
    <property type="entry name" value="HAMP_dom"/>
</dbReference>
<dbReference type="PRINTS" id="PR00260">
    <property type="entry name" value="CHEMTRNSDUCR"/>
</dbReference>
<evidence type="ECO:0000256" key="1">
    <source>
        <dbReference type="ARBA" id="ARBA00004429"/>
    </source>
</evidence>